<proteinExistence type="predicted"/>
<reference evidence="1" key="1">
    <citation type="submission" date="2020-01" db="EMBL/GenBank/DDBJ databases">
        <authorList>
            <person name="Meier V. D."/>
            <person name="Meier V D."/>
        </authorList>
    </citation>
    <scope>NUCLEOTIDE SEQUENCE</scope>
    <source>
        <strain evidence="1">HLG_WM_MAG_10</strain>
    </source>
</reference>
<accession>A0A6S6SGN7</accession>
<organism evidence="1">
    <name type="scientific">uncultured Aureispira sp</name>
    <dbReference type="NCBI Taxonomy" id="1331704"/>
    <lineage>
        <taxon>Bacteria</taxon>
        <taxon>Pseudomonadati</taxon>
        <taxon>Bacteroidota</taxon>
        <taxon>Saprospiria</taxon>
        <taxon>Saprospirales</taxon>
        <taxon>Saprospiraceae</taxon>
        <taxon>Aureispira</taxon>
        <taxon>environmental samples</taxon>
    </lineage>
</organism>
<dbReference type="AlphaFoldDB" id="A0A6S6SGN7"/>
<dbReference type="EMBL" id="CACVAQ010000106">
    <property type="protein sequence ID" value="CAA6805318.1"/>
    <property type="molecule type" value="Genomic_DNA"/>
</dbReference>
<protein>
    <submittedName>
        <fullName evidence="1">Uncharacterized protein</fullName>
    </submittedName>
</protein>
<sequence>METSSNVDFFFLNLEPKKNNNMANKDQDIWVGRAHVKNQGINRSIASGDGAETYIAIRASSADEFEAKSVAIFRQNKFQVLGFSDVEVEYDVPKDESDPVAAEKIALFKRLTGRVMFAWGAFYPYEGEAK</sequence>
<evidence type="ECO:0000313" key="1">
    <source>
        <dbReference type="EMBL" id="CAA6805318.1"/>
    </source>
</evidence>
<name>A0A6S6SGN7_9BACT</name>
<gene>
    <name evidence="1" type="ORF">HELGO_WM33806</name>
</gene>